<comment type="caution">
    <text evidence="3">The sequence shown here is derived from an EMBL/GenBank/DDBJ whole genome shotgun (WGS) entry which is preliminary data.</text>
</comment>
<feature type="compositionally biased region" description="Polar residues" evidence="2">
    <location>
        <begin position="390"/>
        <end position="405"/>
    </location>
</feature>
<feature type="compositionally biased region" description="Basic and acidic residues" evidence="2">
    <location>
        <begin position="161"/>
        <end position="179"/>
    </location>
</feature>
<keyword evidence="4" id="KW-1185">Reference proteome</keyword>
<evidence type="ECO:0000313" key="4">
    <source>
        <dbReference type="Proteomes" id="UP001309876"/>
    </source>
</evidence>
<dbReference type="Proteomes" id="UP001309876">
    <property type="component" value="Unassembled WGS sequence"/>
</dbReference>
<feature type="region of interest" description="Disordered" evidence="2">
    <location>
        <begin position="631"/>
        <end position="676"/>
    </location>
</feature>
<feature type="compositionally biased region" description="Polar residues" evidence="2">
    <location>
        <begin position="24"/>
        <end position="37"/>
    </location>
</feature>
<evidence type="ECO:0000256" key="1">
    <source>
        <dbReference type="SAM" id="Coils"/>
    </source>
</evidence>
<evidence type="ECO:0000313" key="3">
    <source>
        <dbReference type="EMBL" id="KAK5085272.1"/>
    </source>
</evidence>
<proteinExistence type="predicted"/>
<feature type="region of interest" description="Disordered" evidence="2">
    <location>
        <begin position="726"/>
        <end position="808"/>
    </location>
</feature>
<gene>
    <name evidence="3" type="ORF">LTR05_004553</name>
</gene>
<accession>A0AAN7SYZ2</accession>
<dbReference type="AlphaFoldDB" id="A0AAN7SYZ2"/>
<evidence type="ECO:0000256" key="2">
    <source>
        <dbReference type="SAM" id="MobiDB-lite"/>
    </source>
</evidence>
<feature type="region of interest" description="Disordered" evidence="2">
    <location>
        <begin position="939"/>
        <end position="995"/>
    </location>
</feature>
<name>A0AAN7SYZ2_9EURO</name>
<organism evidence="3 4">
    <name type="scientific">Lithohypha guttulata</name>
    <dbReference type="NCBI Taxonomy" id="1690604"/>
    <lineage>
        <taxon>Eukaryota</taxon>
        <taxon>Fungi</taxon>
        <taxon>Dikarya</taxon>
        <taxon>Ascomycota</taxon>
        <taxon>Pezizomycotina</taxon>
        <taxon>Eurotiomycetes</taxon>
        <taxon>Chaetothyriomycetidae</taxon>
        <taxon>Chaetothyriales</taxon>
        <taxon>Trichomeriaceae</taxon>
        <taxon>Lithohypha</taxon>
    </lineage>
</organism>
<feature type="region of interest" description="Disordered" evidence="2">
    <location>
        <begin position="1"/>
        <end position="179"/>
    </location>
</feature>
<feature type="compositionally biased region" description="Basic residues" evidence="2">
    <location>
        <begin position="1"/>
        <end position="11"/>
    </location>
</feature>
<sequence length="1046" mass="113953">MDTFRRLRSRKKDKEILDYPATRVSGSENDPSTNTWEPISPKASVAVPNYHYGATSRRESQDKTRLSRHPSEQKPYTSSGRMQPMLIGISRLPANVTRPDTGESLQKALDRAAESVSNQEPEQRTSSFNARLAPEKNPKSELSSTSAPPRKPTKTFDEDDSKQNDTKKSPIDRQRLRYDSGSKYQEEVANRNAHQIAAQRASSLRRPVDYERVMVNTQRSAFAQAEPYNHRSADADVSNRHVMDMTAHYSRQPSFRVREPSDPLPVILQEGSTEDVTHIDRGVELVKEAEKELERAKSKWLQARQQIQIQDGLTFDAPLPESPRHKGPLRDSGISYTTRSVPDAPDALFRNDSTRSRQNSFTPSVAGPEHLGSATLSGTVPHTHGGFANTPVSRHLNGNPTLDSPQRSDELRGPARVSKSTVYKKVTVGNRTIMDLTGDDNDEDVSISSYRQTPTIEDARANPFQRVIPTVIDHASTPEDRPEATIMPSSQQFKAREPVLDLDQLARRSQQLSQNAKFLAANSTLSNVNARVTPTLVPSNALSFSAIQTLTSTTPPEAITFSTINTMSSISPRSSKDILITRGDADAKSCPQPLKKDKADGTPQLGEQFIKHRLSANISPLVQIFADIRPEEVESSQQPGPARPVPARIDSGSGKSSKESRSSSKKAGKRREKAEEVEAIRIAAKSIIPAGPLDQEPIVGVKARDFAVLPLEKPVNKRVVALNERKVPNNEVRTPSQDRTGSRKSSSERKGRSVSKSASKVAFSEMPPSTVVTVVKSQKKSERQSKKKSSKQDSSTTRRTRNKPTFDEEAFQKKHAEANAALLRLQQSLQASLEDGALLPDTFRQPVTLGEGILPLHTTAPGISSDQSSPSAAVIAMITAATSRPGLNAKTGSEVMTRARDTRPGPPIRAATEGDPPSFLVATSKTTQKILANPHLARVDASHKPPPSPGEVSLSAFPIPTPRTRSPESTGPPAYQKDIGAPARRASQGSRTSSASAFSIPFTMVPNRIASLLENRVGLPGPPAPPQLESIDAMIPATGSVSVSSA</sequence>
<feature type="region of interest" description="Disordered" evidence="2">
    <location>
        <begin position="886"/>
        <end position="919"/>
    </location>
</feature>
<feature type="compositionally biased region" description="Polar residues" evidence="2">
    <location>
        <begin position="115"/>
        <end position="129"/>
    </location>
</feature>
<dbReference type="EMBL" id="JAVRRJ010000004">
    <property type="protein sequence ID" value="KAK5085272.1"/>
    <property type="molecule type" value="Genomic_DNA"/>
</dbReference>
<reference evidence="3 4" key="1">
    <citation type="submission" date="2023-08" db="EMBL/GenBank/DDBJ databases">
        <title>Black Yeasts Isolated from many extreme environments.</title>
        <authorList>
            <person name="Coleine C."/>
            <person name="Stajich J.E."/>
            <person name="Selbmann L."/>
        </authorList>
    </citation>
    <scope>NUCLEOTIDE SEQUENCE [LARGE SCALE GENOMIC DNA]</scope>
    <source>
        <strain evidence="3 4">CCFEE 5910</strain>
    </source>
</reference>
<keyword evidence="1" id="KW-0175">Coiled coil</keyword>
<feature type="coiled-coil region" evidence="1">
    <location>
        <begin position="279"/>
        <end position="306"/>
    </location>
</feature>
<feature type="compositionally biased region" description="Basic and acidic residues" evidence="2">
    <location>
        <begin position="56"/>
        <end position="72"/>
    </location>
</feature>
<protein>
    <submittedName>
        <fullName evidence="3">Uncharacterized protein</fullName>
    </submittedName>
</protein>
<feature type="region of interest" description="Disordered" evidence="2">
    <location>
        <begin position="314"/>
        <end position="419"/>
    </location>
</feature>